<dbReference type="Pfam" id="PF03547">
    <property type="entry name" value="Mem_trans"/>
    <property type="match status" value="1"/>
</dbReference>
<dbReference type="GO" id="GO:0055085">
    <property type="term" value="P:transmembrane transport"/>
    <property type="evidence" value="ECO:0007669"/>
    <property type="project" value="InterPro"/>
</dbReference>
<comment type="subcellular location">
    <subcellularLocation>
        <location evidence="1">Cell membrane</location>
        <topology evidence="1">Multi-pass membrane protein</topology>
    </subcellularLocation>
</comment>
<evidence type="ECO:0000256" key="4">
    <source>
        <dbReference type="ARBA" id="ARBA00022475"/>
    </source>
</evidence>
<dbReference type="EMBL" id="VRZA01000002">
    <property type="protein sequence ID" value="TXS95204.1"/>
    <property type="molecule type" value="Genomic_DNA"/>
</dbReference>
<feature type="transmembrane region" description="Helical" evidence="8">
    <location>
        <begin position="12"/>
        <end position="33"/>
    </location>
</feature>
<dbReference type="InterPro" id="IPR038770">
    <property type="entry name" value="Na+/solute_symporter_sf"/>
</dbReference>
<evidence type="ECO:0000256" key="2">
    <source>
        <dbReference type="ARBA" id="ARBA00010145"/>
    </source>
</evidence>
<evidence type="ECO:0000256" key="3">
    <source>
        <dbReference type="ARBA" id="ARBA00022448"/>
    </source>
</evidence>
<evidence type="ECO:0000313" key="10">
    <source>
        <dbReference type="Proteomes" id="UP000321039"/>
    </source>
</evidence>
<feature type="transmembrane region" description="Helical" evidence="8">
    <location>
        <begin position="161"/>
        <end position="180"/>
    </location>
</feature>
<dbReference type="InterPro" id="IPR004776">
    <property type="entry name" value="Mem_transp_PIN-like"/>
</dbReference>
<dbReference type="Gene3D" id="1.20.1530.20">
    <property type="match status" value="1"/>
</dbReference>
<keyword evidence="7 8" id="KW-0472">Membrane</keyword>
<comment type="similarity">
    <text evidence="2">Belongs to the auxin efflux carrier (TC 2.A.69) family.</text>
</comment>
<evidence type="ECO:0000256" key="7">
    <source>
        <dbReference type="ARBA" id="ARBA00023136"/>
    </source>
</evidence>
<gene>
    <name evidence="9" type="ORF">FV139_04700</name>
</gene>
<evidence type="ECO:0000256" key="6">
    <source>
        <dbReference type="ARBA" id="ARBA00022989"/>
    </source>
</evidence>
<keyword evidence="5 8" id="KW-0812">Transmembrane</keyword>
<evidence type="ECO:0000256" key="5">
    <source>
        <dbReference type="ARBA" id="ARBA00022692"/>
    </source>
</evidence>
<name>A0A5C9A5B2_9GAMM</name>
<feature type="transmembrane region" description="Helical" evidence="8">
    <location>
        <begin position="277"/>
        <end position="298"/>
    </location>
</feature>
<evidence type="ECO:0000256" key="8">
    <source>
        <dbReference type="SAM" id="Phobius"/>
    </source>
</evidence>
<feature type="transmembrane region" description="Helical" evidence="8">
    <location>
        <begin position="70"/>
        <end position="94"/>
    </location>
</feature>
<organism evidence="9 10">
    <name type="scientific">Parahaliea maris</name>
    <dbReference type="NCBI Taxonomy" id="2716870"/>
    <lineage>
        <taxon>Bacteria</taxon>
        <taxon>Pseudomonadati</taxon>
        <taxon>Pseudomonadota</taxon>
        <taxon>Gammaproteobacteria</taxon>
        <taxon>Cellvibrionales</taxon>
        <taxon>Halieaceae</taxon>
        <taxon>Parahaliea</taxon>
    </lineage>
</organism>
<reference evidence="9 10" key="1">
    <citation type="submission" date="2019-08" db="EMBL/GenBank/DDBJ databases">
        <title>Parahaliea maris sp. nov., isolated from the surface seawater.</title>
        <authorList>
            <person name="Liu Y."/>
        </authorList>
    </citation>
    <scope>NUCLEOTIDE SEQUENCE [LARGE SCALE GENOMIC DNA]</scope>
    <source>
        <strain evidence="9 10">HSLHS9</strain>
    </source>
</reference>
<dbReference type="PANTHER" id="PTHR36838:SF1">
    <property type="entry name" value="SLR1864 PROTEIN"/>
    <property type="match status" value="1"/>
</dbReference>
<dbReference type="RefSeq" id="WP_148067115.1">
    <property type="nucleotide sequence ID" value="NZ_VRZA01000002.1"/>
</dbReference>
<comment type="caution">
    <text evidence="9">The sequence shown here is derived from an EMBL/GenBank/DDBJ whole genome shotgun (WGS) entry which is preliminary data.</text>
</comment>
<dbReference type="Proteomes" id="UP000321039">
    <property type="component" value="Unassembled WGS sequence"/>
</dbReference>
<dbReference type="PANTHER" id="PTHR36838">
    <property type="entry name" value="AUXIN EFFLUX CARRIER FAMILY PROTEIN"/>
    <property type="match status" value="1"/>
</dbReference>
<sequence length="299" mass="32458">MLELSFDSGIVARILGILFPIVAIVLVGYFYGLRHNPEMKVANRINMDIFVPALILGAMASRNFEPERYIGLAGAAAILLLLCGALAFPVARWLRLPWRTFVPPMMFNNSANIGIPLAVLTWGESALPAAVILYTVSNVLHFSVGVHMLDSHASLLRLWRNPTLISVAVGITIAVLRIPVWEPVVTALQLLGNVAVPLLLFALGVRMRHVRFTDLGAPLVGALVRPVVGIGLAWVLAGLLGLNERDTAMLLVFGALPPAVMNFLFAERYHQDPERVAAIVLIGNLATVFMLPLALMLVL</sequence>
<keyword evidence="4" id="KW-1003">Cell membrane</keyword>
<proteinExistence type="inferred from homology"/>
<dbReference type="GO" id="GO:0005886">
    <property type="term" value="C:plasma membrane"/>
    <property type="evidence" value="ECO:0007669"/>
    <property type="project" value="UniProtKB-SubCell"/>
</dbReference>
<evidence type="ECO:0000313" key="9">
    <source>
        <dbReference type="EMBL" id="TXS95204.1"/>
    </source>
</evidence>
<keyword evidence="6 8" id="KW-1133">Transmembrane helix</keyword>
<feature type="transmembrane region" description="Helical" evidence="8">
    <location>
        <begin position="217"/>
        <end position="242"/>
    </location>
</feature>
<evidence type="ECO:0000256" key="1">
    <source>
        <dbReference type="ARBA" id="ARBA00004651"/>
    </source>
</evidence>
<keyword evidence="3" id="KW-0813">Transport</keyword>
<protein>
    <submittedName>
        <fullName evidence="9">AEC family transporter</fullName>
    </submittedName>
</protein>
<feature type="transmembrane region" description="Helical" evidence="8">
    <location>
        <begin position="248"/>
        <end position="265"/>
    </location>
</feature>
<accession>A0A5C9A5B2</accession>
<dbReference type="AlphaFoldDB" id="A0A5C9A5B2"/>
<feature type="transmembrane region" description="Helical" evidence="8">
    <location>
        <begin position="186"/>
        <end position="205"/>
    </location>
</feature>
<keyword evidence="10" id="KW-1185">Reference proteome</keyword>